<comment type="pathway">
    <text evidence="2 8">Amino-acid biosynthesis; L-tryptophan biosynthesis; L-tryptophan from chorismate: step 4/5.</text>
</comment>
<evidence type="ECO:0000256" key="8">
    <source>
        <dbReference type="HAMAP-Rule" id="MF_00134"/>
    </source>
</evidence>
<dbReference type="Gene3D" id="3.20.20.70">
    <property type="entry name" value="Aldolase class I"/>
    <property type="match status" value="1"/>
</dbReference>
<dbReference type="HAMAP" id="MF_00134_B">
    <property type="entry name" value="IGPS_B"/>
    <property type="match status" value="1"/>
</dbReference>
<keyword evidence="3 8" id="KW-0028">Amino-acid biosynthesis</keyword>
<proteinExistence type="inferred from homology"/>
<dbReference type="PROSITE" id="PS00614">
    <property type="entry name" value="IGPS"/>
    <property type="match status" value="1"/>
</dbReference>
<dbReference type="InterPro" id="IPR011060">
    <property type="entry name" value="RibuloseP-bd_barrel"/>
</dbReference>
<name>A0ABV8B0F8_9BACI</name>
<dbReference type="PANTHER" id="PTHR22854:SF2">
    <property type="entry name" value="INDOLE-3-GLYCEROL-PHOSPHATE SYNTHASE"/>
    <property type="match status" value="1"/>
</dbReference>
<dbReference type="EMBL" id="JBHRZT010000020">
    <property type="protein sequence ID" value="MFC3882717.1"/>
    <property type="molecule type" value="Genomic_DNA"/>
</dbReference>
<evidence type="ECO:0000256" key="3">
    <source>
        <dbReference type="ARBA" id="ARBA00022605"/>
    </source>
</evidence>
<dbReference type="EC" id="4.1.1.48" evidence="8"/>
<gene>
    <name evidence="8 10" type="primary">trpC</name>
    <name evidence="10" type="ORF">ACFOU2_04080</name>
</gene>
<dbReference type="CDD" id="cd00331">
    <property type="entry name" value="IGPS"/>
    <property type="match status" value="1"/>
</dbReference>
<keyword evidence="4 8" id="KW-0210">Decarboxylase</keyword>
<dbReference type="PANTHER" id="PTHR22854">
    <property type="entry name" value="TRYPTOPHAN BIOSYNTHESIS PROTEIN"/>
    <property type="match status" value="1"/>
</dbReference>
<reference evidence="11" key="1">
    <citation type="journal article" date="2019" name="Int. J. Syst. Evol. Microbiol.">
        <title>The Global Catalogue of Microorganisms (GCM) 10K type strain sequencing project: providing services to taxonomists for standard genome sequencing and annotation.</title>
        <authorList>
            <consortium name="The Broad Institute Genomics Platform"/>
            <consortium name="The Broad Institute Genome Sequencing Center for Infectious Disease"/>
            <person name="Wu L."/>
            <person name="Ma J."/>
        </authorList>
    </citation>
    <scope>NUCLEOTIDE SEQUENCE [LARGE SCALE GENOMIC DNA]</scope>
    <source>
        <strain evidence="11">CCUG 61889</strain>
    </source>
</reference>
<keyword evidence="6 8" id="KW-0057">Aromatic amino acid biosynthesis</keyword>
<dbReference type="InterPro" id="IPR013785">
    <property type="entry name" value="Aldolase_TIM"/>
</dbReference>
<evidence type="ECO:0000256" key="1">
    <source>
        <dbReference type="ARBA" id="ARBA00001633"/>
    </source>
</evidence>
<keyword evidence="5 8" id="KW-0822">Tryptophan biosynthesis</keyword>
<dbReference type="NCBIfam" id="NF001377">
    <property type="entry name" value="PRK00278.2-4"/>
    <property type="match status" value="1"/>
</dbReference>
<organism evidence="10 11">
    <name type="scientific">Bacillus songklensis</name>
    <dbReference type="NCBI Taxonomy" id="1069116"/>
    <lineage>
        <taxon>Bacteria</taxon>
        <taxon>Bacillati</taxon>
        <taxon>Bacillota</taxon>
        <taxon>Bacilli</taxon>
        <taxon>Bacillales</taxon>
        <taxon>Bacillaceae</taxon>
        <taxon>Bacillus</taxon>
    </lineage>
</organism>
<comment type="similarity">
    <text evidence="8">Belongs to the TrpC family.</text>
</comment>
<keyword evidence="11" id="KW-1185">Reference proteome</keyword>
<evidence type="ECO:0000256" key="4">
    <source>
        <dbReference type="ARBA" id="ARBA00022793"/>
    </source>
</evidence>
<evidence type="ECO:0000256" key="6">
    <source>
        <dbReference type="ARBA" id="ARBA00023141"/>
    </source>
</evidence>
<comment type="caution">
    <text evidence="10">The sequence shown here is derived from an EMBL/GenBank/DDBJ whole genome shotgun (WGS) entry which is preliminary data.</text>
</comment>
<dbReference type="RefSeq" id="WP_377912441.1">
    <property type="nucleotide sequence ID" value="NZ_JBHRZT010000020.1"/>
</dbReference>
<dbReference type="GO" id="GO:0004425">
    <property type="term" value="F:indole-3-glycerol-phosphate synthase activity"/>
    <property type="evidence" value="ECO:0007669"/>
    <property type="project" value="UniProtKB-EC"/>
</dbReference>
<dbReference type="Pfam" id="PF00218">
    <property type="entry name" value="IGPS"/>
    <property type="match status" value="1"/>
</dbReference>
<protein>
    <recommendedName>
        <fullName evidence="8">Indole-3-glycerol phosphate synthase</fullName>
        <shortName evidence="8">IGPS</shortName>
        <ecNumber evidence="8">4.1.1.48</ecNumber>
    </recommendedName>
</protein>
<evidence type="ECO:0000313" key="11">
    <source>
        <dbReference type="Proteomes" id="UP001595752"/>
    </source>
</evidence>
<dbReference type="NCBIfam" id="NF001375">
    <property type="entry name" value="PRK00278.2-2"/>
    <property type="match status" value="1"/>
</dbReference>
<dbReference type="InterPro" id="IPR045186">
    <property type="entry name" value="Indole-3-glycerol_P_synth"/>
</dbReference>
<dbReference type="SUPFAM" id="SSF51366">
    <property type="entry name" value="Ribulose-phoshate binding barrel"/>
    <property type="match status" value="1"/>
</dbReference>
<feature type="domain" description="Indole-3-glycerol phosphate synthase" evidence="9">
    <location>
        <begin position="4"/>
        <end position="246"/>
    </location>
</feature>
<evidence type="ECO:0000259" key="9">
    <source>
        <dbReference type="Pfam" id="PF00218"/>
    </source>
</evidence>
<accession>A0ABV8B0F8</accession>
<dbReference type="Proteomes" id="UP001595752">
    <property type="component" value="Unassembled WGS sequence"/>
</dbReference>
<dbReference type="InterPro" id="IPR001468">
    <property type="entry name" value="Indole-3-GlycerolPSynthase_CS"/>
</dbReference>
<evidence type="ECO:0000256" key="2">
    <source>
        <dbReference type="ARBA" id="ARBA00004696"/>
    </source>
</evidence>
<keyword evidence="7 8" id="KW-0456">Lyase</keyword>
<sequence length="256" mass="28544">MLKQIIETKKEEVKKLVLPEIQNVPKKSFYKALAAPRREVALIAEVKKASPSKGVIQPNFHPLQVASQYDKAGADAISVLTDEQYFQGSTDYLTLIKKNIERPVLRKDFIIDSRQIEESVRIGADAILLIGEALEPTQLQEFYEEAQEKGMDCLVEVHSTKTLEGILRLFQPNIVGVNNRDLHTFQTTIQQTIDIAKSIPSGSLLVSESGINHHRDIVRVKEAGAGAILVGESLMRKENQVEAVFELFGESTYADS</sequence>
<evidence type="ECO:0000256" key="7">
    <source>
        <dbReference type="ARBA" id="ARBA00023239"/>
    </source>
</evidence>
<comment type="catalytic activity">
    <reaction evidence="1 8">
        <text>1-(2-carboxyphenylamino)-1-deoxy-D-ribulose 5-phosphate + H(+) = (1S,2R)-1-C-(indol-3-yl)glycerol 3-phosphate + CO2 + H2O</text>
        <dbReference type="Rhea" id="RHEA:23476"/>
        <dbReference type="ChEBI" id="CHEBI:15377"/>
        <dbReference type="ChEBI" id="CHEBI:15378"/>
        <dbReference type="ChEBI" id="CHEBI:16526"/>
        <dbReference type="ChEBI" id="CHEBI:58613"/>
        <dbReference type="ChEBI" id="CHEBI:58866"/>
        <dbReference type="EC" id="4.1.1.48"/>
    </reaction>
</comment>
<evidence type="ECO:0000256" key="5">
    <source>
        <dbReference type="ARBA" id="ARBA00022822"/>
    </source>
</evidence>
<dbReference type="InterPro" id="IPR013798">
    <property type="entry name" value="Indole-3-glycerol_P_synth_dom"/>
</dbReference>
<evidence type="ECO:0000313" key="10">
    <source>
        <dbReference type="EMBL" id="MFC3882717.1"/>
    </source>
</evidence>